<dbReference type="OrthoDB" id="9815788at2"/>
<dbReference type="InterPro" id="IPR038084">
    <property type="entry name" value="PduO/GlcC-like_sf"/>
</dbReference>
<dbReference type="RefSeq" id="WP_149285974.1">
    <property type="nucleotide sequence ID" value="NZ_CP038437.2"/>
</dbReference>
<gene>
    <name evidence="1" type="ORF">E4T21_15850</name>
</gene>
<accession>A0A5C1NGM5</accession>
<evidence type="ECO:0000313" key="1">
    <source>
        <dbReference type="EMBL" id="QEM82852.1"/>
    </source>
</evidence>
<dbReference type="KEGG" id="hbh:E4T21_15850"/>
<reference evidence="1" key="1">
    <citation type="submission" date="2021-02" db="EMBL/GenBank/DDBJ databases">
        <title>Strain Y2R2, a novel species of the genus Halomonas.</title>
        <authorList>
            <person name="Huang H."/>
        </authorList>
    </citation>
    <scope>NUCLEOTIDE SEQUENCE</scope>
    <source>
        <strain evidence="1">Y2R2</strain>
    </source>
</reference>
<dbReference type="AlphaFoldDB" id="A0A5C1NGM5"/>
<keyword evidence="2" id="KW-1185">Reference proteome</keyword>
<dbReference type="InterPro" id="IPR052517">
    <property type="entry name" value="GlcG_carb_metab_protein"/>
</dbReference>
<dbReference type="InterPro" id="IPR005624">
    <property type="entry name" value="PduO/GlcC-like"/>
</dbReference>
<dbReference type="Pfam" id="PF03928">
    <property type="entry name" value="HbpS-like"/>
    <property type="match status" value="1"/>
</dbReference>
<proteinExistence type="predicted"/>
<dbReference type="Proteomes" id="UP000324285">
    <property type="component" value="Chromosome"/>
</dbReference>
<dbReference type="PANTHER" id="PTHR34309:SF10">
    <property type="entry name" value="SLR1406 PROTEIN"/>
    <property type="match status" value="1"/>
</dbReference>
<dbReference type="EMBL" id="CP038437">
    <property type="protein sequence ID" value="QEM82852.1"/>
    <property type="molecule type" value="Genomic_DNA"/>
</dbReference>
<dbReference type="PANTHER" id="PTHR34309">
    <property type="entry name" value="SLR1406 PROTEIN"/>
    <property type="match status" value="1"/>
</dbReference>
<protein>
    <submittedName>
        <fullName evidence="1">Heme-binding protein</fullName>
    </submittedName>
</protein>
<name>A0A5C1NGM5_9GAMM</name>
<sequence length="153" mass="15542">MAGQVYMAKVMLERRQVRALIDAGLSFAREQALPPLTMVVLDAGGNVVVAEREDGCSALRYAVALGKANAALGMGISSGTIGARNAERPAFLASVAAAAEGCFVPVAGGVLVLDSDDCVIGAVGVSGASSDEDQQVASHGIESLRWKVGLAPD</sequence>
<dbReference type="SUPFAM" id="SSF143744">
    <property type="entry name" value="GlcG-like"/>
    <property type="match status" value="1"/>
</dbReference>
<evidence type="ECO:0000313" key="2">
    <source>
        <dbReference type="Proteomes" id="UP000324285"/>
    </source>
</evidence>
<organism evidence="1 2">
    <name type="scientific">Halomonas binhaiensis</name>
    <dbReference type="NCBI Taxonomy" id="2562282"/>
    <lineage>
        <taxon>Bacteria</taxon>
        <taxon>Pseudomonadati</taxon>
        <taxon>Pseudomonadota</taxon>
        <taxon>Gammaproteobacteria</taxon>
        <taxon>Oceanospirillales</taxon>
        <taxon>Halomonadaceae</taxon>
        <taxon>Halomonas</taxon>
    </lineage>
</organism>
<dbReference type="Gene3D" id="3.30.450.150">
    <property type="entry name" value="Haem-degrading domain"/>
    <property type="match status" value="1"/>
</dbReference>